<dbReference type="Pfam" id="PF13435">
    <property type="entry name" value="Cytochrome_C554"/>
    <property type="match status" value="1"/>
</dbReference>
<dbReference type="InterPro" id="IPR036280">
    <property type="entry name" value="Multihaem_cyt_sf"/>
</dbReference>
<sequence>MPSQRETDPLFRWKLIGFIALALTAVSVPLHAIKEKRSRDRLVPSEETAWTFVGRESCIDCHEEASEAWRGSHHDLSTTAASDSTVLARFGGTEFRRGDLYARFFTRDGGYFVSRRDGDGEPTEYRIAYTLGAEPLQTYLVPFPDGRFQVLDIAWDTEAKRWFYLNGDEDIDPDDPGHWTRDGSTWNSACAECHSTALTKGYDFPTRSFSTTWSEIDVSCEACHGPGSRHAEWAEVPPMARLSTDNYELLIRTSDIEAADEVELCAPCHARRFELGDYDHRRNIPLHDLVPALLTDGLYHPDGQILDQVYVYGSYKQSKMYQVGVRCSSCHDVHSLELIEEGNALCLRCHRASTYDDYDHHFHKKVHEGKPSDGALCVSCHMPESPYMAVDYRADHGMLIPRPDLTLAIGVPNACSAAGCHDDKPVSWSADHFIQWYGEAARPHYGSAFAAAREGRPEAEADLALIAGDSLQPAVVRATALALLRPYRGDAARSAFEQAVEADDPLVRYTAASNLHAPTARELARALAPLLLDPIRGVRLAAAIRMAETPAGSLQPYQREALDAALREFEAAMEYALPNAIAAFNLGNLAATRRDSAAAETYYRAAIEADASFQPARLNLARLLFSRGDHDEAEALYREVLRAEPTNHEAAYRLGLLLAERGPHAEAATHLRRAAEARPEAARIHFDLGRIELSAGREAEAEAALRKALEIEPDNLDYGYALASLYVSRGDYGRALDIADRLIAAHPDDETGWQVKMYIESLLQHSN</sequence>
<dbReference type="Pfam" id="PF09699">
    <property type="entry name" value="Paired_CXXCH_1"/>
    <property type="match status" value="1"/>
</dbReference>
<dbReference type="AlphaFoldDB" id="A0AAE4ZBS1"/>
<accession>A0AAE4ZBS1</accession>
<feature type="domain" description="Doubled CXXCH motif" evidence="3">
    <location>
        <begin position="326"/>
        <end position="351"/>
    </location>
</feature>
<evidence type="ECO:0000313" key="5">
    <source>
        <dbReference type="EMBL" id="NIR75401.1"/>
    </source>
</evidence>
<feature type="repeat" description="TPR" evidence="2">
    <location>
        <begin position="648"/>
        <end position="681"/>
    </location>
</feature>
<evidence type="ECO:0000259" key="3">
    <source>
        <dbReference type="Pfam" id="PF09699"/>
    </source>
</evidence>
<dbReference type="SUPFAM" id="SSF48452">
    <property type="entry name" value="TPR-like"/>
    <property type="match status" value="1"/>
</dbReference>
<dbReference type="SUPFAM" id="SSF48695">
    <property type="entry name" value="Multiheme cytochromes"/>
    <property type="match status" value="1"/>
</dbReference>
<dbReference type="PROSITE" id="PS50005">
    <property type="entry name" value="TPR"/>
    <property type="match status" value="4"/>
</dbReference>
<organism evidence="5 6">
    <name type="scientific">Candidatus Kutchimonas denitrificans</name>
    <dbReference type="NCBI Taxonomy" id="3056748"/>
    <lineage>
        <taxon>Bacteria</taxon>
        <taxon>Pseudomonadati</taxon>
        <taxon>Gemmatimonadota</taxon>
        <taxon>Gemmatimonadia</taxon>
        <taxon>Candidatus Palauibacterales</taxon>
        <taxon>Candidatus Palauibacteraceae</taxon>
        <taxon>Candidatus Kutchimonas</taxon>
    </lineage>
</organism>
<dbReference type="SMART" id="SM00028">
    <property type="entry name" value="TPR"/>
    <property type="match status" value="5"/>
</dbReference>
<feature type="repeat" description="TPR" evidence="2">
    <location>
        <begin position="682"/>
        <end position="715"/>
    </location>
</feature>
<dbReference type="PANTHER" id="PTHR35038">
    <property type="entry name" value="DISSIMILATORY SULFITE REDUCTASE SIRA"/>
    <property type="match status" value="1"/>
</dbReference>
<dbReference type="Pfam" id="PF14559">
    <property type="entry name" value="TPR_19"/>
    <property type="match status" value="1"/>
</dbReference>
<dbReference type="InterPro" id="IPR023155">
    <property type="entry name" value="Cyt_c-552/4"/>
</dbReference>
<protein>
    <submittedName>
        <fullName evidence="5">Tetratricopeptide repeat protein</fullName>
    </submittedName>
</protein>
<dbReference type="Pfam" id="PF13432">
    <property type="entry name" value="TPR_16"/>
    <property type="match status" value="2"/>
</dbReference>
<keyword evidence="2" id="KW-0802">TPR repeat</keyword>
<feature type="repeat" description="TPR" evidence="2">
    <location>
        <begin position="716"/>
        <end position="749"/>
    </location>
</feature>
<proteinExistence type="predicted"/>
<evidence type="ECO:0000256" key="1">
    <source>
        <dbReference type="ARBA" id="ARBA00022729"/>
    </source>
</evidence>
<dbReference type="InterPro" id="IPR019734">
    <property type="entry name" value="TPR_rpt"/>
</dbReference>
<name>A0AAE4ZBS1_9BACT</name>
<feature type="domain" description="Cytochrome c-552/4" evidence="4">
    <location>
        <begin position="185"/>
        <end position="225"/>
    </location>
</feature>
<evidence type="ECO:0000313" key="6">
    <source>
        <dbReference type="Proteomes" id="UP000702544"/>
    </source>
</evidence>
<dbReference type="Proteomes" id="UP000702544">
    <property type="component" value="Unassembled WGS sequence"/>
</dbReference>
<dbReference type="PANTHER" id="PTHR35038:SF8">
    <property type="entry name" value="C-TYPE POLYHEME CYTOCHROME OMCC"/>
    <property type="match status" value="1"/>
</dbReference>
<dbReference type="InterPro" id="IPR011990">
    <property type="entry name" value="TPR-like_helical_dom_sf"/>
</dbReference>
<dbReference type="InterPro" id="IPR051829">
    <property type="entry name" value="Multiheme_Cytochr_ET"/>
</dbReference>
<evidence type="ECO:0000259" key="4">
    <source>
        <dbReference type="Pfam" id="PF13435"/>
    </source>
</evidence>
<gene>
    <name evidence="5" type="ORF">GWO12_09885</name>
</gene>
<keyword evidence="1" id="KW-0732">Signal</keyword>
<feature type="repeat" description="TPR" evidence="2">
    <location>
        <begin position="614"/>
        <end position="647"/>
    </location>
</feature>
<comment type="caution">
    <text evidence="5">The sequence shown here is derived from an EMBL/GenBank/DDBJ whole genome shotgun (WGS) entry which is preliminary data.</text>
</comment>
<reference evidence="5 6" key="1">
    <citation type="submission" date="2020-01" db="EMBL/GenBank/DDBJ databases">
        <title>Genomes assembled from Gulf of Kutch pelagic sediment metagenomes.</title>
        <authorList>
            <person name="Chandrashekar M."/>
            <person name="Mahajan M.S."/>
            <person name="Dave K.J."/>
            <person name="Vatsa P."/>
            <person name="Nathani N.M."/>
        </authorList>
    </citation>
    <scope>NUCLEOTIDE SEQUENCE [LARGE SCALE GENOMIC DNA]</scope>
    <source>
        <strain evidence="5">KS3-K002</strain>
    </source>
</reference>
<dbReference type="Gene3D" id="1.25.40.10">
    <property type="entry name" value="Tetratricopeptide repeat domain"/>
    <property type="match status" value="1"/>
</dbReference>
<dbReference type="Gene3D" id="1.10.1130.10">
    <property type="entry name" value="Flavocytochrome C3, Chain A"/>
    <property type="match status" value="2"/>
</dbReference>
<evidence type="ECO:0000256" key="2">
    <source>
        <dbReference type="PROSITE-ProRule" id="PRU00339"/>
    </source>
</evidence>
<dbReference type="InterPro" id="IPR010177">
    <property type="entry name" value="Paired_CXXCH_1"/>
</dbReference>
<dbReference type="EMBL" id="JAACAK010000080">
    <property type="protein sequence ID" value="NIR75401.1"/>
    <property type="molecule type" value="Genomic_DNA"/>
</dbReference>